<dbReference type="EMBL" id="MU129158">
    <property type="protein sequence ID" value="KAF9505349.1"/>
    <property type="molecule type" value="Genomic_DNA"/>
</dbReference>
<gene>
    <name evidence="1" type="ORF">BS47DRAFT_557807</name>
</gene>
<comment type="caution">
    <text evidence="1">The sequence shown here is derived from an EMBL/GenBank/DDBJ whole genome shotgun (WGS) entry which is preliminary data.</text>
</comment>
<dbReference type="AlphaFoldDB" id="A0A9P6AHD9"/>
<proteinExistence type="predicted"/>
<sequence>MLDSHQLWGLGFSFDGYTLISHPKAIGYKWCNNKTAMPNEYVTSHHITSPAQKLLCQARKHTLSLQLDAMMVTWSFLLFHIIYLAPFPGDSCKDGRSSSGASKLELLIITVHHCKFAVFIGFYAQAGVRATVRIKLTFASTCGLTCQSIIPH</sequence>
<evidence type="ECO:0000313" key="1">
    <source>
        <dbReference type="EMBL" id="KAF9505349.1"/>
    </source>
</evidence>
<name>A0A9P6AHD9_9AGAM</name>
<reference evidence="1" key="1">
    <citation type="journal article" date="2020" name="Nat. Commun.">
        <title>Large-scale genome sequencing of mycorrhizal fungi provides insights into the early evolution of symbiotic traits.</title>
        <authorList>
            <person name="Miyauchi S."/>
            <person name="Kiss E."/>
            <person name="Kuo A."/>
            <person name="Drula E."/>
            <person name="Kohler A."/>
            <person name="Sanchez-Garcia M."/>
            <person name="Morin E."/>
            <person name="Andreopoulos B."/>
            <person name="Barry K.W."/>
            <person name="Bonito G."/>
            <person name="Buee M."/>
            <person name="Carver A."/>
            <person name="Chen C."/>
            <person name="Cichocki N."/>
            <person name="Clum A."/>
            <person name="Culley D."/>
            <person name="Crous P.W."/>
            <person name="Fauchery L."/>
            <person name="Girlanda M."/>
            <person name="Hayes R.D."/>
            <person name="Keri Z."/>
            <person name="LaButti K."/>
            <person name="Lipzen A."/>
            <person name="Lombard V."/>
            <person name="Magnuson J."/>
            <person name="Maillard F."/>
            <person name="Murat C."/>
            <person name="Nolan M."/>
            <person name="Ohm R.A."/>
            <person name="Pangilinan J."/>
            <person name="Pereira M.F."/>
            <person name="Perotto S."/>
            <person name="Peter M."/>
            <person name="Pfister S."/>
            <person name="Riley R."/>
            <person name="Sitrit Y."/>
            <person name="Stielow J.B."/>
            <person name="Szollosi G."/>
            <person name="Zifcakova L."/>
            <person name="Stursova M."/>
            <person name="Spatafora J.W."/>
            <person name="Tedersoo L."/>
            <person name="Vaario L.M."/>
            <person name="Yamada A."/>
            <person name="Yan M."/>
            <person name="Wang P."/>
            <person name="Xu J."/>
            <person name="Bruns T."/>
            <person name="Baldrian P."/>
            <person name="Vilgalys R."/>
            <person name="Dunand C."/>
            <person name="Henrissat B."/>
            <person name="Grigoriev I.V."/>
            <person name="Hibbett D."/>
            <person name="Nagy L.G."/>
            <person name="Martin F.M."/>
        </authorList>
    </citation>
    <scope>NUCLEOTIDE SEQUENCE</scope>
    <source>
        <strain evidence="1">UP504</strain>
    </source>
</reference>
<evidence type="ECO:0000313" key="2">
    <source>
        <dbReference type="Proteomes" id="UP000886523"/>
    </source>
</evidence>
<accession>A0A9P6AHD9</accession>
<keyword evidence="2" id="KW-1185">Reference proteome</keyword>
<protein>
    <submittedName>
        <fullName evidence="1">Uncharacterized protein</fullName>
    </submittedName>
</protein>
<organism evidence="1 2">
    <name type="scientific">Hydnum rufescens UP504</name>
    <dbReference type="NCBI Taxonomy" id="1448309"/>
    <lineage>
        <taxon>Eukaryota</taxon>
        <taxon>Fungi</taxon>
        <taxon>Dikarya</taxon>
        <taxon>Basidiomycota</taxon>
        <taxon>Agaricomycotina</taxon>
        <taxon>Agaricomycetes</taxon>
        <taxon>Cantharellales</taxon>
        <taxon>Hydnaceae</taxon>
        <taxon>Hydnum</taxon>
    </lineage>
</organism>
<dbReference type="Proteomes" id="UP000886523">
    <property type="component" value="Unassembled WGS sequence"/>
</dbReference>